<accession>E5XLC5</accession>
<dbReference type="InterPro" id="IPR016130">
    <property type="entry name" value="Tyr_Pase_AS"/>
</dbReference>
<dbReference type="STRING" id="679197.HMPREF9336_00294"/>
<dbReference type="OrthoDB" id="1188001at2"/>
<gene>
    <name evidence="2" type="ORF">HMPREF9336_00294</name>
</gene>
<dbReference type="eggNOG" id="COG2365">
    <property type="taxonomic scope" value="Bacteria"/>
</dbReference>
<dbReference type="HOGENOM" id="CLU_057546_0_0_11"/>
<sequence>MTTCCAIPLEFCERGATRAQSFSAMVTHMTLEALDRAAPDRLSLTSVVNFRDAAGHPGPLVGFGGKALRPGQFYRSGTLDPDETEGAQLAGLPVSLVVDLRTTWEAERRPDRVPQGARYAHISVLGAGTQAEQAVYGHIPDPDEARESLRRLNRGFVTEAEQRDQFRAVFHAFAEAEGPVVFHCSYGKDRSGWTAAMLLSIAGVPESGIFADYLLSNEFLAEVNRVRLEQAHAQDGPEAANARAPIFEVHPDYLRTGLAQVERDYGTVDEYLRRGLGLDEQVLGRLRAKLLG</sequence>
<dbReference type="InterPro" id="IPR029021">
    <property type="entry name" value="Prot-tyrosine_phosphatase-like"/>
</dbReference>
<name>E5XLC5_SEGRC</name>
<dbReference type="PANTHER" id="PTHR31126:SF1">
    <property type="entry name" value="TYROSINE SPECIFIC PROTEIN PHOSPHATASES DOMAIN-CONTAINING PROTEIN"/>
    <property type="match status" value="1"/>
</dbReference>
<dbReference type="SUPFAM" id="SSF52799">
    <property type="entry name" value="(Phosphotyrosine protein) phosphatases II"/>
    <property type="match status" value="1"/>
</dbReference>
<comment type="caution">
    <text evidence="2">The sequence shown here is derived from an EMBL/GenBank/DDBJ whole genome shotgun (WGS) entry which is preliminary data.</text>
</comment>
<organism evidence="2 3">
    <name type="scientific">Segniliparus rugosus (strain ATCC BAA-974 / DSM 45345 / CCUG 50838 / CIP 108380 / JCM 13579 / CDC 945)</name>
    <dbReference type="NCBI Taxonomy" id="679197"/>
    <lineage>
        <taxon>Bacteria</taxon>
        <taxon>Bacillati</taxon>
        <taxon>Actinomycetota</taxon>
        <taxon>Actinomycetes</taxon>
        <taxon>Mycobacteriales</taxon>
        <taxon>Segniliparaceae</taxon>
        <taxon>Segniliparus</taxon>
    </lineage>
</organism>
<dbReference type="Pfam" id="PF13350">
    <property type="entry name" value="Y_phosphatase3"/>
    <property type="match status" value="1"/>
</dbReference>
<reference evidence="2 3" key="1">
    <citation type="journal article" date="2011" name="Stand. Genomic Sci.">
        <title>High quality draft genome sequence of Segniliparus rugosus CDC 945(T)= (ATCC BAA-974(T)).</title>
        <authorList>
            <person name="Earl A.M."/>
            <person name="Desjardins C.A."/>
            <person name="Fitzgerald M.G."/>
            <person name="Arachchi H.M."/>
            <person name="Zeng Q."/>
            <person name="Mehta T."/>
            <person name="Griggs A."/>
            <person name="Birren B.W."/>
            <person name="Toney N.C."/>
            <person name="Carr J."/>
            <person name="Posey J."/>
            <person name="Butler W.R."/>
        </authorList>
    </citation>
    <scope>NUCLEOTIDE SEQUENCE [LARGE SCALE GENOMIC DNA]</scope>
    <source>
        <strain evidence="3">ATCC BAA-974 / DSM 45345 / CCUG 50838 / CIP 108380 / JCM 13579 / CDC 945</strain>
    </source>
</reference>
<comment type="similarity">
    <text evidence="1">Belongs to the protein-tyrosine phosphatase family.</text>
</comment>
<dbReference type="PROSITE" id="PS00383">
    <property type="entry name" value="TYR_PHOSPHATASE_1"/>
    <property type="match status" value="1"/>
</dbReference>
<evidence type="ECO:0000313" key="3">
    <source>
        <dbReference type="Proteomes" id="UP000004816"/>
    </source>
</evidence>
<dbReference type="GO" id="GO:0004721">
    <property type="term" value="F:phosphoprotein phosphatase activity"/>
    <property type="evidence" value="ECO:0007669"/>
    <property type="project" value="InterPro"/>
</dbReference>
<dbReference type="AlphaFoldDB" id="E5XLC5"/>
<dbReference type="EMBL" id="ACZI02000003">
    <property type="protein sequence ID" value="EFV14844.1"/>
    <property type="molecule type" value="Genomic_DNA"/>
</dbReference>
<evidence type="ECO:0000256" key="1">
    <source>
        <dbReference type="ARBA" id="ARBA00009580"/>
    </source>
</evidence>
<protein>
    <submittedName>
        <fullName evidence="2">Uncharacterized protein</fullName>
    </submittedName>
</protein>
<proteinExistence type="inferred from homology"/>
<dbReference type="Gene3D" id="3.90.190.10">
    <property type="entry name" value="Protein tyrosine phosphatase superfamily"/>
    <property type="match status" value="1"/>
</dbReference>
<evidence type="ECO:0000313" key="2">
    <source>
        <dbReference type="EMBL" id="EFV14844.1"/>
    </source>
</evidence>
<dbReference type="Proteomes" id="UP000004816">
    <property type="component" value="Unassembled WGS sequence"/>
</dbReference>
<dbReference type="InterPro" id="IPR026893">
    <property type="entry name" value="Tyr/Ser_Pase_IphP-type"/>
</dbReference>
<dbReference type="PANTHER" id="PTHR31126">
    <property type="entry name" value="TYROSINE-PROTEIN PHOSPHATASE"/>
    <property type="match status" value="1"/>
</dbReference>
<keyword evidence="3" id="KW-1185">Reference proteome</keyword>